<dbReference type="EMBL" id="JAEPRB010000084">
    <property type="protein sequence ID" value="KAG2222384.1"/>
    <property type="molecule type" value="Genomic_DNA"/>
</dbReference>
<dbReference type="CDD" id="cd03249">
    <property type="entry name" value="ABC_MTABC3_MDL1_MDL2"/>
    <property type="match status" value="2"/>
</dbReference>
<dbReference type="Gene3D" id="3.40.50.300">
    <property type="entry name" value="P-loop containing nucleotide triphosphate hydrolases"/>
    <property type="match status" value="2"/>
</dbReference>
<feature type="domain" description="ABC transmembrane type-1" evidence="15">
    <location>
        <begin position="94"/>
        <end position="381"/>
    </location>
</feature>
<dbReference type="SUPFAM" id="SSF90123">
    <property type="entry name" value="ABC transporter transmembrane region"/>
    <property type="match status" value="2"/>
</dbReference>
<dbReference type="Proteomes" id="UP000646827">
    <property type="component" value="Unassembled WGS sequence"/>
</dbReference>
<evidence type="ECO:0000256" key="7">
    <source>
        <dbReference type="ARBA" id="ARBA00022840"/>
    </source>
</evidence>
<dbReference type="Gene3D" id="1.20.1560.10">
    <property type="entry name" value="ABC transporter type 1, transmembrane domain"/>
    <property type="match status" value="1"/>
</dbReference>
<name>A0A8H7VPM6_9FUNG</name>
<dbReference type="CDD" id="cd18578">
    <property type="entry name" value="ABC_6TM_Pgp_ABCB1_D2_like"/>
    <property type="match status" value="1"/>
</dbReference>
<dbReference type="InterPro" id="IPR039421">
    <property type="entry name" value="Type_1_exporter"/>
</dbReference>
<keyword evidence="6" id="KW-0547">Nucleotide-binding</keyword>
<feature type="transmembrane region" description="Helical" evidence="13">
    <location>
        <begin position="138"/>
        <end position="162"/>
    </location>
</feature>
<evidence type="ECO:0000256" key="1">
    <source>
        <dbReference type="ARBA" id="ARBA00004141"/>
    </source>
</evidence>
<gene>
    <name evidence="16" type="ORF">INT45_006906</name>
</gene>
<dbReference type="CDD" id="cd18577">
    <property type="entry name" value="ABC_6TM_Pgp_ABCB1_D1_like"/>
    <property type="match status" value="1"/>
</dbReference>
<accession>A0A8H7VPM6</accession>
<dbReference type="SUPFAM" id="SSF52540">
    <property type="entry name" value="P-loop containing nucleoside triphosphate hydrolases"/>
    <property type="match status" value="2"/>
</dbReference>
<dbReference type="InterPro" id="IPR003439">
    <property type="entry name" value="ABC_transporter-like_ATP-bd"/>
</dbReference>
<evidence type="ECO:0000256" key="2">
    <source>
        <dbReference type="ARBA" id="ARBA00007577"/>
    </source>
</evidence>
<evidence type="ECO:0000259" key="15">
    <source>
        <dbReference type="PROSITE" id="PS50929"/>
    </source>
</evidence>
<evidence type="ECO:0000256" key="8">
    <source>
        <dbReference type="ARBA" id="ARBA00022989"/>
    </source>
</evidence>
<evidence type="ECO:0000313" key="17">
    <source>
        <dbReference type="Proteomes" id="UP000646827"/>
    </source>
</evidence>
<feature type="transmembrane region" description="Helical" evidence="13">
    <location>
        <begin position="354"/>
        <end position="372"/>
    </location>
</feature>
<keyword evidence="10" id="KW-0325">Glycoprotein</keyword>
<dbReference type="OrthoDB" id="6500128at2759"/>
<dbReference type="InterPro" id="IPR036640">
    <property type="entry name" value="ABC1_TM_sf"/>
</dbReference>
<keyword evidence="5" id="KW-0677">Repeat</keyword>
<keyword evidence="4 13" id="KW-0812">Transmembrane</keyword>
<evidence type="ECO:0000256" key="13">
    <source>
        <dbReference type="SAM" id="Phobius"/>
    </source>
</evidence>
<dbReference type="SMART" id="SM00382">
    <property type="entry name" value="AAA"/>
    <property type="match status" value="2"/>
</dbReference>
<dbReference type="PROSITE" id="PS00211">
    <property type="entry name" value="ABC_TRANSPORTER_1"/>
    <property type="match status" value="2"/>
</dbReference>
<feature type="transmembrane region" description="Helical" evidence="13">
    <location>
        <begin position="90"/>
        <end position="118"/>
    </location>
</feature>
<keyword evidence="3" id="KW-0813">Transport</keyword>
<feature type="transmembrane region" description="Helical" evidence="13">
    <location>
        <begin position="239"/>
        <end position="260"/>
    </location>
</feature>
<evidence type="ECO:0000259" key="14">
    <source>
        <dbReference type="PROSITE" id="PS50893"/>
    </source>
</evidence>
<keyword evidence="11" id="KW-0175">Coiled coil</keyword>
<dbReference type="PROSITE" id="PS50929">
    <property type="entry name" value="ABC_TM1F"/>
    <property type="match status" value="2"/>
</dbReference>
<dbReference type="GO" id="GO:0005743">
    <property type="term" value="C:mitochondrial inner membrane"/>
    <property type="evidence" value="ECO:0007669"/>
    <property type="project" value="TreeGrafter"/>
</dbReference>
<feature type="transmembrane region" description="Helical" evidence="13">
    <location>
        <begin position="214"/>
        <end position="233"/>
    </location>
</feature>
<dbReference type="PROSITE" id="PS50893">
    <property type="entry name" value="ABC_TRANSPORTER_2"/>
    <property type="match status" value="2"/>
</dbReference>
<feature type="transmembrane region" description="Helical" evidence="13">
    <location>
        <begin position="805"/>
        <end position="828"/>
    </location>
</feature>
<feature type="compositionally biased region" description="Basic and acidic residues" evidence="12">
    <location>
        <begin position="56"/>
        <end position="70"/>
    </location>
</feature>
<sequence length="1343" mass="148831">MDSQHHDNGESIITEKIETTIDTRKIEDNVGKLIKFEAQQQTNEKNESITDDTDTNEQKNDTTDEKKKKKEKDPSVRIYQLFRFASKTDLLLIALAMAGSIGIGALLPASLIIFGKFLEDLSDTLYTPDALLESTLEMILIFVYMGVAVFFGAYVAHACWVLSGERQARRIRQLYVHAILKQDMSWFDKAEEGSLTTRLATDTQMIQDGISEKLGLLIQMVASLITGVVIAMAKGWQLAVVMLAPIPILAGVSTAMSHFYSKYTQSTQNIYADAGSIAEQVFSGIRTVYAFTLQRRFLARYDKELEKACATGTKRGVLLGCQFGAFLCVLFWSYGLAFWYGAKLADESKLAGPMVLVAFYAMLSGTMALLSLPLNLAAVSSACAAAHRIFAVIDRIPEIDPDAIQGIAHVKLQGHIQFRDIDFTYPTRPDIQVLKKFNAQVNSGKTIALVGASGSGKSTVVQLLQRFYDPLSGSVLLDGKDLKEYNVTWLRQQIGVVSQEPVLFNMTIRKNLLMGSTANEVSDEEIIEACKKANCHNFIKQLPQGYDTPVGEHGSMLSGGQKQRIAIARAILKNPTILLLDEATSALDTQSERLVQNALDVAAENRTTIVIAHRLSTIRNADIIIVLKQGVMIEQGTHQELVEKNGAYAGLVQKQEIAMEEAEKKEKEKKKEQHEITKIHLEQQNDVDNNLKVTTPGTIIDMDNDEKEAFSLKQRTSDISSIDKIEIALKEKKQEKEKHSKQKLPFLKVLMEMRPEWFLIILGTFGAMITGAIFPVISLILARLIVIIIDPLKEINPGPMLGANLYAFLLVIIGIAALTGFIIQMASFEVAGERYTKRLRTRIFWAYMKQEVAFFDEEKNNVGALTTMLAVDAKHVNELMSKTCGEIASLIFTGVIDQGLKLTIIKSKGFIISFIYSWALTLIVLGCVPFIIAATVYESRVEMGYANDVQKASAQSGEIAGEAIKTIRTVASLTKQGYFEYKYEKATERSHKLAQRKAYLASLGYALGQSISLFTHAVAFYAGVRLIQIEMITFEDMIVVLFAVMVTSQNIGRVTTYMSGIAKAKYAALSAFEIIERQSKIDPDIEGVEPSTVRGEINCDKVSFQYPTRKVPIFNGDFNLECMAGKTVALVGNSGCGKSTTIGMLERWYDPTDGTVRLDEHSTQSYSLHNLRSHIALVSQEPILFDLTIADNIRFGALDEKMSLKEIQHACQAANIHNFITSLPNGYDTRVGDKGSQLSGGQKQRIAIARALIRNPRVLLLDEATSALDSESEKLVQEAIDNVIHEGGRTTITIAHRLSTVQNADQICVIKEGRVAEQGTHWDLLKRNGIYTELVQHQSLSTI</sequence>
<feature type="transmembrane region" description="Helical" evidence="13">
    <location>
        <begin position="910"/>
        <end position="937"/>
    </location>
</feature>
<dbReference type="InterPro" id="IPR027417">
    <property type="entry name" value="P-loop_NTPase"/>
</dbReference>
<organism evidence="16 17">
    <name type="scientific">Circinella minor</name>
    <dbReference type="NCBI Taxonomy" id="1195481"/>
    <lineage>
        <taxon>Eukaryota</taxon>
        <taxon>Fungi</taxon>
        <taxon>Fungi incertae sedis</taxon>
        <taxon>Mucoromycota</taxon>
        <taxon>Mucoromycotina</taxon>
        <taxon>Mucoromycetes</taxon>
        <taxon>Mucorales</taxon>
        <taxon>Lichtheimiaceae</taxon>
        <taxon>Circinella</taxon>
    </lineage>
</organism>
<comment type="caution">
    <text evidence="16">The sequence shown here is derived from an EMBL/GenBank/DDBJ whole genome shotgun (WGS) entry which is preliminary data.</text>
</comment>
<proteinExistence type="inferred from homology"/>
<dbReference type="InterPro" id="IPR011527">
    <property type="entry name" value="ABC1_TM_dom"/>
</dbReference>
<feature type="domain" description="ABC transmembrane type-1" evidence="15">
    <location>
        <begin position="761"/>
        <end position="1063"/>
    </location>
</feature>
<dbReference type="PANTHER" id="PTHR43394">
    <property type="entry name" value="ATP-DEPENDENT PERMEASE MDL1, MITOCHONDRIAL"/>
    <property type="match status" value="1"/>
</dbReference>
<protein>
    <recommendedName>
        <fullName evidence="18">ATP-binding cassette, subfamily B (MDR/TAP), member 1</fullName>
    </recommendedName>
</protein>
<feature type="transmembrane region" description="Helical" evidence="13">
    <location>
        <begin position="317"/>
        <end position="342"/>
    </location>
</feature>
<dbReference type="InterPro" id="IPR003593">
    <property type="entry name" value="AAA+_ATPase"/>
</dbReference>
<dbReference type="FunFam" id="3.40.50.300:FF:000205">
    <property type="entry name" value="ABC transporter B family member 4"/>
    <property type="match status" value="2"/>
</dbReference>
<evidence type="ECO:0000256" key="10">
    <source>
        <dbReference type="ARBA" id="ARBA00023180"/>
    </source>
</evidence>
<keyword evidence="8 13" id="KW-1133">Transmembrane helix</keyword>
<reference evidence="16 17" key="1">
    <citation type="submission" date="2020-12" db="EMBL/GenBank/DDBJ databases">
        <title>Metabolic potential, ecology and presence of endohyphal bacteria is reflected in genomic diversity of Mucoromycotina.</title>
        <authorList>
            <person name="Muszewska A."/>
            <person name="Okrasinska A."/>
            <person name="Steczkiewicz K."/>
            <person name="Drgas O."/>
            <person name="Orlowska M."/>
            <person name="Perlinska-Lenart U."/>
            <person name="Aleksandrzak-Piekarczyk T."/>
            <person name="Szatraj K."/>
            <person name="Zielenkiewicz U."/>
            <person name="Pilsyk S."/>
            <person name="Malc E."/>
            <person name="Mieczkowski P."/>
            <person name="Kruszewska J.S."/>
            <person name="Biernat P."/>
            <person name="Pawlowska J."/>
        </authorList>
    </citation>
    <scope>NUCLEOTIDE SEQUENCE [LARGE SCALE GENOMIC DNA]</scope>
    <source>
        <strain evidence="16 17">CBS 142.35</strain>
    </source>
</reference>
<comment type="similarity">
    <text evidence="2">Belongs to the ABC transporter superfamily. ABCB family. Multidrug resistance exporter (TC 3.A.1.201) subfamily.</text>
</comment>
<keyword evidence="7" id="KW-0067">ATP-binding</keyword>
<dbReference type="GO" id="GO:0090374">
    <property type="term" value="P:oligopeptide export from mitochondrion"/>
    <property type="evidence" value="ECO:0007669"/>
    <property type="project" value="TreeGrafter"/>
</dbReference>
<evidence type="ECO:0000256" key="11">
    <source>
        <dbReference type="SAM" id="Coils"/>
    </source>
</evidence>
<keyword evidence="17" id="KW-1185">Reference proteome</keyword>
<feature type="region of interest" description="Disordered" evidence="12">
    <location>
        <begin position="37"/>
        <end position="70"/>
    </location>
</feature>
<comment type="subcellular location">
    <subcellularLocation>
        <location evidence="1">Membrane</location>
        <topology evidence="1">Multi-pass membrane protein</topology>
    </subcellularLocation>
</comment>
<keyword evidence="9 13" id="KW-0472">Membrane</keyword>
<evidence type="ECO:0008006" key="18">
    <source>
        <dbReference type="Google" id="ProtNLM"/>
    </source>
</evidence>
<evidence type="ECO:0000256" key="3">
    <source>
        <dbReference type="ARBA" id="ARBA00022448"/>
    </source>
</evidence>
<dbReference type="PANTHER" id="PTHR43394:SF16">
    <property type="entry name" value="ABC TRANSPORTER B FAMILY MEMBER 4-LIKE ISOFORM X1"/>
    <property type="match status" value="1"/>
</dbReference>
<evidence type="ECO:0000256" key="9">
    <source>
        <dbReference type="ARBA" id="ARBA00023136"/>
    </source>
</evidence>
<dbReference type="GO" id="GO:0015421">
    <property type="term" value="F:ABC-type oligopeptide transporter activity"/>
    <property type="evidence" value="ECO:0007669"/>
    <property type="project" value="TreeGrafter"/>
</dbReference>
<feature type="domain" description="ABC transporter" evidence="14">
    <location>
        <begin position="416"/>
        <end position="654"/>
    </location>
</feature>
<evidence type="ECO:0000313" key="16">
    <source>
        <dbReference type="EMBL" id="KAG2222384.1"/>
    </source>
</evidence>
<evidence type="ECO:0000256" key="12">
    <source>
        <dbReference type="SAM" id="MobiDB-lite"/>
    </source>
</evidence>
<dbReference type="InterPro" id="IPR017871">
    <property type="entry name" value="ABC_transporter-like_CS"/>
</dbReference>
<feature type="transmembrane region" description="Helical" evidence="13">
    <location>
        <begin position="757"/>
        <end position="785"/>
    </location>
</feature>
<evidence type="ECO:0000256" key="6">
    <source>
        <dbReference type="ARBA" id="ARBA00022741"/>
    </source>
</evidence>
<dbReference type="GO" id="GO:0016887">
    <property type="term" value="F:ATP hydrolysis activity"/>
    <property type="evidence" value="ECO:0007669"/>
    <property type="project" value="InterPro"/>
</dbReference>
<dbReference type="Pfam" id="PF00005">
    <property type="entry name" value="ABC_tran"/>
    <property type="match status" value="2"/>
</dbReference>
<dbReference type="Pfam" id="PF00664">
    <property type="entry name" value="ABC_membrane"/>
    <property type="match status" value="2"/>
</dbReference>
<feature type="coiled-coil region" evidence="11">
    <location>
        <begin position="648"/>
        <end position="684"/>
    </location>
</feature>
<evidence type="ECO:0000256" key="4">
    <source>
        <dbReference type="ARBA" id="ARBA00022692"/>
    </source>
</evidence>
<dbReference type="GO" id="GO:0005524">
    <property type="term" value="F:ATP binding"/>
    <property type="evidence" value="ECO:0007669"/>
    <property type="project" value="UniProtKB-KW"/>
</dbReference>
<feature type="domain" description="ABC transporter" evidence="14">
    <location>
        <begin position="1097"/>
        <end position="1337"/>
    </location>
</feature>
<evidence type="ECO:0000256" key="5">
    <source>
        <dbReference type="ARBA" id="ARBA00022737"/>
    </source>
</evidence>